<organism evidence="5 6">
    <name type="scientific">Candidatus Fimadaptatus faecigallinarum</name>
    <dbReference type="NCBI Taxonomy" id="2840814"/>
    <lineage>
        <taxon>Bacteria</taxon>
        <taxon>Bacillati</taxon>
        <taxon>Bacillota</taxon>
        <taxon>Clostridia</taxon>
        <taxon>Eubacteriales</taxon>
        <taxon>Candidatus Fimadaptatus</taxon>
    </lineage>
</organism>
<dbReference type="Pfam" id="PF01915">
    <property type="entry name" value="Glyco_hydro_3_C"/>
    <property type="match status" value="1"/>
</dbReference>
<dbReference type="SMART" id="SM01217">
    <property type="entry name" value="Fn3_like"/>
    <property type="match status" value="1"/>
</dbReference>
<accession>A0A9D1LSP9</accession>
<evidence type="ECO:0000259" key="4">
    <source>
        <dbReference type="SMART" id="SM01217"/>
    </source>
</evidence>
<reference evidence="5" key="2">
    <citation type="journal article" date="2021" name="PeerJ">
        <title>Extensive microbial diversity within the chicken gut microbiome revealed by metagenomics and culture.</title>
        <authorList>
            <person name="Gilroy R."/>
            <person name="Ravi A."/>
            <person name="Getino M."/>
            <person name="Pursley I."/>
            <person name="Horton D.L."/>
            <person name="Alikhan N.F."/>
            <person name="Baker D."/>
            <person name="Gharbi K."/>
            <person name="Hall N."/>
            <person name="Watson M."/>
            <person name="Adriaenssens E.M."/>
            <person name="Foster-Nyarko E."/>
            <person name="Jarju S."/>
            <person name="Secka A."/>
            <person name="Antonio M."/>
            <person name="Oren A."/>
            <person name="Chaudhuri R.R."/>
            <person name="La Ragione R."/>
            <person name="Hildebrand F."/>
            <person name="Pallen M.J."/>
        </authorList>
    </citation>
    <scope>NUCLEOTIDE SEQUENCE</scope>
    <source>
        <strain evidence="5">ChiSxjej2B14-8506</strain>
    </source>
</reference>
<dbReference type="Gene3D" id="3.20.20.300">
    <property type="entry name" value="Glycoside hydrolase, family 3, N-terminal domain"/>
    <property type="match status" value="1"/>
</dbReference>
<dbReference type="InterPro" id="IPR036881">
    <property type="entry name" value="Glyco_hydro_3_C_sf"/>
</dbReference>
<evidence type="ECO:0000313" key="6">
    <source>
        <dbReference type="Proteomes" id="UP000824123"/>
    </source>
</evidence>
<reference evidence="5" key="1">
    <citation type="submission" date="2020-10" db="EMBL/GenBank/DDBJ databases">
        <authorList>
            <person name="Gilroy R."/>
        </authorList>
    </citation>
    <scope>NUCLEOTIDE SEQUENCE</scope>
    <source>
        <strain evidence="5">ChiSxjej2B14-8506</strain>
    </source>
</reference>
<dbReference type="InterPro" id="IPR002772">
    <property type="entry name" value="Glyco_hydro_3_C"/>
</dbReference>
<dbReference type="SUPFAM" id="SSF52279">
    <property type="entry name" value="Beta-D-glucan exohydrolase, C-terminal domain"/>
    <property type="match status" value="1"/>
</dbReference>
<dbReference type="InterPro" id="IPR036962">
    <property type="entry name" value="Glyco_hydro_3_N_sf"/>
</dbReference>
<protein>
    <submittedName>
        <fullName evidence="5">Glycoside hydrolase family 3 C-terminal domain-containing protein</fullName>
    </submittedName>
</protein>
<evidence type="ECO:0000256" key="1">
    <source>
        <dbReference type="ARBA" id="ARBA00005336"/>
    </source>
</evidence>
<dbReference type="Gene3D" id="3.40.50.1700">
    <property type="entry name" value="Glycoside hydrolase family 3 C-terminal domain"/>
    <property type="match status" value="1"/>
</dbReference>
<dbReference type="Pfam" id="PF14310">
    <property type="entry name" value="Fn3-like"/>
    <property type="match status" value="1"/>
</dbReference>
<dbReference type="GO" id="GO:0045493">
    <property type="term" value="P:xylan catabolic process"/>
    <property type="evidence" value="ECO:0007669"/>
    <property type="project" value="InterPro"/>
</dbReference>
<dbReference type="PRINTS" id="PR00133">
    <property type="entry name" value="GLHYDRLASE3"/>
</dbReference>
<dbReference type="InterPro" id="IPR001764">
    <property type="entry name" value="Glyco_hydro_3_N"/>
</dbReference>
<name>A0A9D1LSP9_9FIRM</name>
<keyword evidence="3 5" id="KW-0378">Hydrolase</keyword>
<dbReference type="Pfam" id="PF00933">
    <property type="entry name" value="Glyco_hydro_3"/>
    <property type="match status" value="1"/>
</dbReference>
<dbReference type="Proteomes" id="UP000824123">
    <property type="component" value="Unassembled WGS sequence"/>
</dbReference>
<comment type="similarity">
    <text evidence="1">Belongs to the glycosyl hydrolase 3 family.</text>
</comment>
<proteinExistence type="inferred from homology"/>
<dbReference type="PANTHER" id="PTHR42721">
    <property type="entry name" value="SUGAR HYDROLASE-RELATED"/>
    <property type="match status" value="1"/>
</dbReference>
<dbReference type="InterPro" id="IPR044993">
    <property type="entry name" value="BXL"/>
</dbReference>
<dbReference type="AlphaFoldDB" id="A0A9D1LSP9"/>
<dbReference type="GO" id="GO:0031222">
    <property type="term" value="P:arabinan catabolic process"/>
    <property type="evidence" value="ECO:0007669"/>
    <property type="project" value="TreeGrafter"/>
</dbReference>
<dbReference type="InterPro" id="IPR026891">
    <property type="entry name" value="Fn3-like"/>
</dbReference>
<feature type="domain" description="Fibronectin type III-like" evidence="4">
    <location>
        <begin position="616"/>
        <end position="684"/>
    </location>
</feature>
<dbReference type="InterPro" id="IPR017853">
    <property type="entry name" value="GH"/>
</dbReference>
<evidence type="ECO:0000313" key="5">
    <source>
        <dbReference type="EMBL" id="HIU47353.1"/>
    </source>
</evidence>
<dbReference type="GO" id="GO:0009044">
    <property type="term" value="F:xylan 1,4-beta-xylosidase activity"/>
    <property type="evidence" value="ECO:0007669"/>
    <property type="project" value="InterPro"/>
</dbReference>
<keyword evidence="2" id="KW-0732">Signal</keyword>
<sequence>MEAYKDKTLSPRARAHDLVSRMTIWERASQLRYDAPAIPRLGVPEYNWWNEALHGVARAGTATMFPQAIALAAMFDEDAMRHVGDVISTEGRAKYNEYSRHGDRDIYKGLTFWSPNVNIFRDPRWGRGHETYGEDPYLTSRLGVGFVKGLQGDGPQLKSAACAKHYAVHSGPEALRHRFNAIASKKDMFETYLPAFEALVKEAHVEAVMGAYNRTNGEPCCGSKTLIRDILRGKWGFDGHFVSDCWAIADFHNNHHVTDTAPESAALAIKNGCDVNCGNTYLHMLTALQEGLVTEDDITTACERLFTTRMRLGLFDSDTPYDAIPYEANDCAQHHEVALEAARNSIVLLKNDGTLPLDMSKYHSIAVIGPNADSRLALIGNYHGTASRYVTLMDAIQLEAGDTRILYSEGCDKKRDKSEGLSAYKLDRLSEAMTCCEHAELVILAVGLDETLEGEEGDAGNAYFSGDKADLNLPAPQVELMRRVLDCGKPVIVVNFTGSAVDLRLAQDKAAAILQAWYPGALGGLAIMDVLTGRVSPSGKLPVTFYNDIADLPEFTDYSMSNRTYRYFKGDVLYPFGYGLTYGHCRAVGPVELDFADDAAYARVMVENTGACDTREVVQVYVRSESKYAPANPALCGFKPVFVPAGERVEVSVKLGAHAFEIVDDEGVRRQDGHEFDLFVGLGQPDARTEQLTGEKCVNTHVRI</sequence>
<dbReference type="PANTHER" id="PTHR42721:SF3">
    <property type="entry name" value="BETA-D-XYLOSIDASE 5-RELATED"/>
    <property type="match status" value="1"/>
</dbReference>
<dbReference type="EMBL" id="DVNK01000052">
    <property type="protein sequence ID" value="HIU47353.1"/>
    <property type="molecule type" value="Genomic_DNA"/>
</dbReference>
<dbReference type="Gene3D" id="2.60.40.10">
    <property type="entry name" value="Immunoglobulins"/>
    <property type="match status" value="1"/>
</dbReference>
<evidence type="ECO:0000256" key="3">
    <source>
        <dbReference type="ARBA" id="ARBA00022801"/>
    </source>
</evidence>
<dbReference type="GO" id="GO:0046556">
    <property type="term" value="F:alpha-L-arabinofuranosidase activity"/>
    <property type="evidence" value="ECO:0007669"/>
    <property type="project" value="TreeGrafter"/>
</dbReference>
<gene>
    <name evidence="5" type="ORF">IAC59_08885</name>
</gene>
<evidence type="ECO:0000256" key="2">
    <source>
        <dbReference type="ARBA" id="ARBA00022729"/>
    </source>
</evidence>
<dbReference type="SUPFAM" id="SSF51445">
    <property type="entry name" value="(Trans)glycosidases"/>
    <property type="match status" value="1"/>
</dbReference>
<comment type="caution">
    <text evidence="5">The sequence shown here is derived from an EMBL/GenBank/DDBJ whole genome shotgun (WGS) entry which is preliminary data.</text>
</comment>
<dbReference type="InterPro" id="IPR013783">
    <property type="entry name" value="Ig-like_fold"/>
</dbReference>